<protein>
    <recommendedName>
        <fullName evidence="14">WSC domain-containing protein</fullName>
    </recommendedName>
</protein>
<organism evidence="12 13">
    <name type="scientific">Fusarium kuroshium</name>
    <dbReference type="NCBI Taxonomy" id="2010991"/>
    <lineage>
        <taxon>Eukaryota</taxon>
        <taxon>Fungi</taxon>
        <taxon>Dikarya</taxon>
        <taxon>Ascomycota</taxon>
        <taxon>Pezizomycotina</taxon>
        <taxon>Sordariomycetes</taxon>
        <taxon>Hypocreomycetidae</taxon>
        <taxon>Hypocreales</taxon>
        <taxon>Nectriaceae</taxon>
        <taxon>Fusarium</taxon>
        <taxon>Fusarium solani species complex</taxon>
    </lineage>
</organism>
<keyword evidence="5" id="KW-0472">Membrane</keyword>
<accession>A0A3M2SFN4</accession>
<reference evidence="12 13" key="1">
    <citation type="submission" date="2017-06" db="EMBL/GenBank/DDBJ databases">
        <title>Comparative genomic analysis of Ambrosia Fusariam Clade fungi.</title>
        <authorList>
            <person name="Stajich J.E."/>
            <person name="Carrillo J."/>
            <person name="Kijimoto T."/>
            <person name="Eskalen A."/>
            <person name="O'Donnell K."/>
            <person name="Kasson M."/>
        </authorList>
    </citation>
    <scope>NUCLEOTIDE SEQUENCE [LARGE SCALE GENOMIC DNA]</scope>
    <source>
        <strain evidence="12">UCR3666</strain>
    </source>
</reference>
<dbReference type="OrthoDB" id="2019572at2759"/>
<comment type="similarity">
    <text evidence="7">Belongs to the secreted LysM effector family.</text>
</comment>
<gene>
    <name evidence="12" type="ORF">CDV36_004211</name>
</gene>
<keyword evidence="3 9" id="KW-0732">Signal</keyword>
<keyword evidence="4" id="KW-1133">Transmembrane helix</keyword>
<evidence type="ECO:0000313" key="13">
    <source>
        <dbReference type="Proteomes" id="UP000277212"/>
    </source>
</evidence>
<dbReference type="Proteomes" id="UP000277212">
    <property type="component" value="Unassembled WGS sequence"/>
</dbReference>
<dbReference type="Gene3D" id="3.10.350.10">
    <property type="entry name" value="LysM domain"/>
    <property type="match status" value="1"/>
</dbReference>
<dbReference type="GO" id="GO:0005886">
    <property type="term" value="C:plasma membrane"/>
    <property type="evidence" value="ECO:0007669"/>
    <property type="project" value="TreeGrafter"/>
</dbReference>
<evidence type="ECO:0000256" key="9">
    <source>
        <dbReference type="SAM" id="SignalP"/>
    </source>
</evidence>
<feature type="chain" id="PRO_5018055251" description="WSC domain-containing protein" evidence="9">
    <location>
        <begin position="33"/>
        <end position="292"/>
    </location>
</feature>
<dbReference type="AlphaFoldDB" id="A0A3M2SFN4"/>
<evidence type="ECO:0000256" key="2">
    <source>
        <dbReference type="ARBA" id="ARBA00022692"/>
    </source>
</evidence>
<dbReference type="EMBL" id="NKUJ01000053">
    <property type="protein sequence ID" value="RMJ16065.1"/>
    <property type="molecule type" value="Genomic_DNA"/>
</dbReference>
<feature type="signal peptide" evidence="9">
    <location>
        <begin position="1"/>
        <end position="32"/>
    </location>
</feature>
<evidence type="ECO:0000256" key="6">
    <source>
        <dbReference type="ARBA" id="ARBA00023180"/>
    </source>
</evidence>
<dbReference type="InterPro" id="IPR002889">
    <property type="entry name" value="WSC_carb-bd"/>
</dbReference>
<dbReference type="SMART" id="SM00321">
    <property type="entry name" value="WSC"/>
    <property type="match status" value="1"/>
</dbReference>
<sequence>MSTTTREFNMTTSFPFSLLALIISSRLCASSATPNLQWDPETIDSCVEWYDNADGETCEYVRKYFGITPEEFTAWNPSVGLDCKPWRYQSYCIVTKERLASASSKPTTTEPTITITPTPSTTTLGASPAAWTHLGCYVDTDATWPVMEKRMSKEGGDATLTIRKCEDTCYRAQFEFSGVKEGNECWCSSFVDGERTRNEADCNTPCSGDKSKMCGGKDLINVFAPDLESTAEVNEETSTGADATTKEESEVISGSTEVEGTVVSGPSSTSGAMKYRPVFQWWAFSNGRSTEK</sequence>
<feature type="region of interest" description="Disordered" evidence="8">
    <location>
        <begin position="230"/>
        <end position="271"/>
    </location>
</feature>
<dbReference type="InterPro" id="IPR036779">
    <property type="entry name" value="LysM_dom_sf"/>
</dbReference>
<evidence type="ECO:0000256" key="1">
    <source>
        <dbReference type="ARBA" id="ARBA00004167"/>
    </source>
</evidence>
<evidence type="ECO:0000256" key="5">
    <source>
        <dbReference type="ARBA" id="ARBA00023136"/>
    </source>
</evidence>
<proteinExistence type="inferred from homology"/>
<dbReference type="STRING" id="2010991.A0A3M2SFN4"/>
<comment type="subcellular location">
    <subcellularLocation>
        <location evidence="1">Membrane</location>
        <topology evidence="1">Single-pass membrane protein</topology>
    </subcellularLocation>
</comment>
<feature type="domain" description="LysM" evidence="11">
    <location>
        <begin position="48"/>
        <end position="93"/>
    </location>
</feature>
<evidence type="ECO:0000259" key="10">
    <source>
        <dbReference type="PROSITE" id="PS51212"/>
    </source>
</evidence>
<evidence type="ECO:0000256" key="3">
    <source>
        <dbReference type="ARBA" id="ARBA00022729"/>
    </source>
</evidence>
<evidence type="ECO:0008006" key="14">
    <source>
        <dbReference type="Google" id="ProtNLM"/>
    </source>
</evidence>
<dbReference type="Pfam" id="PF01822">
    <property type="entry name" value="WSC"/>
    <property type="match status" value="1"/>
</dbReference>
<evidence type="ECO:0000259" key="11">
    <source>
        <dbReference type="PROSITE" id="PS51782"/>
    </source>
</evidence>
<feature type="domain" description="WSC" evidence="10">
    <location>
        <begin position="130"/>
        <end position="226"/>
    </location>
</feature>
<dbReference type="PROSITE" id="PS51212">
    <property type="entry name" value="WSC"/>
    <property type="match status" value="1"/>
</dbReference>
<evidence type="ECO:0000313" key="12">
    <source>
        <dbReference type="EMBL" id="RMJ16065.1"/>
    </source>
</evidence>
<keyword evidence="2" id="KW-0812">Transmembrane</keyword>
<feature type="compositionally biased region" description="Low complexity" evidence="8">
    <location>
        <begin position="257"/>
        <end position="271"/>
    </location>
</feature>
<evidence type="ECO:0000256" key="7">
    <source>
        <dbReference type="ARBA" id="ARBA00044955"/>
    </source>
</evidence>
<evidence type="ECO:0000256" key="8">
    <source>
        <dbReference type="SAM" id="MobiDB-lite"/>
    </source>
</evidence>
<keyword evidence="13" id="KW-1185">Reference proteome</keyword>
<dbReference type="PROSITE" id="PS51782">
    <property type="entry name" value="LYSM"/>
    <property type="match status" value="1"/>
</dbReference>
<dbReference type="InterPro" id="IPR018392">
    <property type="entry name" value="LysM"/>
</dbReference>
<dbReference type="InterPro" id="IPR051836">
    <property type="entry name" value="Kremen_rcpt"/>
</dbReference>
<comment type="caution">
    <text evidence="12">The sequence shown here is derived from an EMBL/GenBank/DDBJ whole genome shotgun (WGS) entry which is preliminary data.</text>
</comment>
<evidence type="ECO:0000256" key="4">
    <source>
        <dbReference type="ARBA" id="ARBA00022989"/>
    </source>
</evidence>
<name>A0A3M2SFN4_9HYPO</name>
<keyword evidence="6" id="KW-0325">Glycoprotein</keyword>
<dbReference type="PANTHER" id="PTHR24269">
    <property type="entry name" value="KREMEN PROTEIN"/>
    <property type="match status" value="1"/>
</dbReference>
<dbReference type="PANTHER" id="PTHR24269:SF16">
    <property type="entry name" value="PROTEIN SLG1"/>
    <property type="match status" value="1"/>
</dbReference>